<comment type="caution">
    <text evidence="9">The sequence shown here is derived from an EMBL/GenBank/DDBJ whole genome shotgun (WGS) entry which is preliminary data.</text>
</comment>
<evidence type="ECO:0000256" key="6">
    <source>
        <dbReference type="ARBA" id="ARBA00022989"/>
    </source>
</evidence>
<comment type="similarity">
    <text evidence="2">Belongs to the autoinducer-2 exporter (AI-2E) (TC 2.A.86) family.</text>
</comment>
<feature type="transmembrane region" description="Helical" evidence="8">
    <location>
        <begin position="319"/>
        <end position="337"/>
    </location>
</feature>
<evidence type="ECO:0000256" key="5">
    <source>
        <dbReference type="ARBA" id="ARBA00022692"/>
    </source>
</evidence>
<dbReference type="GO" id="GO:0005886">
    <property type="term" value="C:plasma membrane"/>
    <property type="evidence" value="ECO:0007669"/>
    <property type="project" value="UniProtKB-SubCell"/>
</dbReference>
<feature type="transmembrane region" description="Helical" evidence="8">
    <location>
        <begin position="64"/>
        <end position="81"/>
    </location>
</feature>
<evidence type="ECO:0000256" key="2">
    <source>
        <dbReference type="ARBA" id="ARBA00009773"/>
    </source>
</evidence>
<comment type="subcellular location">
    <subcellularLocation>
        <location evidence="1">Cell membrane</location>
        <topology evidence="1">Multi-pass membrane protein</topology>
    </subcellularLocation>
</comment>
<dbReference type="PANTHER" id="PTHR21716">
    <property type="entry name" value="TRANSMEMBRANE PROTEIN"/>
    <property type="match status" value="1"/>
</dbReference>
<reference evidence="9 10" key="1">
    <citation type="submission" date="2020-08" db="EMBL/GenBank/DDBJ databases">
        <title>Genomic Encyclopedia of Type Strains, Phase IV (KMG-IV): sequencing the most valuable type-strain genomes for metagenomic binning, comparative biology and taxonomic classification.</title>
        <authorList>
            <person name="Goeker M."/>
        </authorList>
    </citation>
    <scope>NUCLEOTIDE SEQUENCE [LARGE SCALE GENOMIC DNA]</scope>
    <source>
        <strain evidence="9 10">DSM 103336</strain>
    </source>
</reference>
<keyword evidence="10" id="KW-1185">Reference proteome</keyword>
<evidence type="ECO:0000256" key="3">
    <source>
        <dbReference type="ARBA" id="ARBA00022448"/>
    </source>
</evidence>
<keyword evidence="5 8" id="KW-0812">Transmembrane</keyword>
<evidence type="ECO:0000313" key="10">
    <source>
        <dbReference type="Proteomes" id="UP000546701"/>
    </source>
</evidence>
<protein>
    <submittedName>
        <fullName evidence="9">Putative PurR-regulated permease PerM</fullName>
    </submittedName>
</protein>
<keyword evidence="6 8" id="KW-1133">Transmembrane helix</keyword>
<dbReference type="RefSeq" id="WP_157177339.1">
    <property type="nucleotide sequence ID" value="NZ_BMJP01000001.1"/>
</dbReference>
<accession>A0A7W9BQE6</accession>
<organism evidence="9 10">
    <name type="scientific">Sphingomonas prati</name>
    <dbReference type="NCBI Taxonomy" id="1843237"/>
    <lineage>
        <taxon>Bacteria</taxon>
        <taxon>Pseudomonadati</taxon>
        <taxon>Pseudomonadota</taxon>
        <taxon>Alphaproteobacteria</taxon>
        <taxon>Sphingomonadales</taxon>
        <taxon>Sphingomonadaceae</taxon>
        <taxon>Sphingomonas</taxon>
    </lineage>
</organism>
<proteinExistence type="inferred from homology"/>
<evidence type="ECO:0000256" key="1">
    <source>
        <dbReference type="ARBA" id="ARBA00004651"/>
    </source>
</evidence>
<evidence type="ECO:0000256" key="8">
    <source>
        <dbReference type="SAM" id="Phobius"/>
    </source>
</evidence>
<gene>
    <name evidence="9" type="ORF">FHS99_000703</name>
</gene>
<evidence type="ECO:0000313" key="9">
    <source>
        <dbReference type="EMBL" id="MBB5728233.1"/>
    </source>
</evidence>
<sequence>MQSDEKLAGYENIITGDRTGVPSPDAASTVTAAAVPELKSLLGLAVAAVVVGALYFAQDVLIPITLSVLLSFVLAPLVNMLQRIGLWRAPSVVLTVLFAVGVLAAVGMLIGTQAANLTADAPRYAQTIEQKMEGAQAFAAARMASLSKEFAPRIRPVRRGSLAAAPAAEATGERRPVLVEVVQERTSPLTVARTILQPILGPLETTVIVLIVAIFVLLQKEDLRDRFIRLFGSNDLHRTTIAMDEAGQRLSRYFASQLAVNTGFGIIIGGGLALIGVPSAAMWGILAGLLRFVPYIGSFLAAVAPIALAAAVDPGWGMAIAVALLFVIVEPLVGYVVEPFLYGHSTGLSPVSVIVAAVFWTWIWGPVGLILSTPLTLCLVVVGRHVKSLEFFDVLLGDRPALSAVDSFYQRILADNPDEALAQAETLLTDRTLDRYYDEVVVAGLRLAGLDHARGTIDDRRAARMCASMLALVGELEDHRDGAGAAPVPQDAPAGVVACVVGRDPFDAAVAAMLAQLLARRGVATRIVTHAAVSRAAIGTLDLSGVAVVALCHLELVGAPAHLRYLVRRVSQRAPDAKIVVGLWRTAVDAMVDDMATQLQAGGADQVRTLAAAVTACEAALIGEAVAEPVS</sequence>
<dbReference type="EMBL" id="JACIJR010000002">
    <property type="protein sequence ID" value="MBB5728233.1"/>
    <property type="molecule type" value="Genomic_DNA"/>
</dbReference>
<evidence type="ECO:0000256" key="7">
    <source>
        <dbReference type="ARBA" id="ARBA00023136"/>
    </source>
</evidence>
<feature type="transmembrane region" description="Helical" evidence="8">
    <location>
        <begin position="357"/>
        <end position="382"/>
    </location>
</feature>
<dbReference type="InterPro" id="IPR002549">
    <property type="entry name" value="AI-2E-like"/>
</dbReference>
<keyword evidence="7 8" id="KW-0472">Membrane</keyword>
<dbReference type="Pfam" id="PF01594">
    <property type="entry name" value="AI-2E_transport"/>
    <property type="match status" value="1"/>
</dbReference>
<feature type="transmembrane region" description="Helical" evidence="8">
    <location>
        <begin position="93"/>
        <end position="115"/>
    </location>
</feature>
<feature type="transmembrane region" description="Helical" evidence="8">
    <location>
        <begin position="292"/>
        <end position="312"/>
    </location>
</feature>
<dbReference type="OrthoDB" id="9799225at2"/>
<dbReference type="PANTHER" id="PTHR21716:SF53">
    <property type="entry name" value="PERMEASE PERM-RELATED"/>
    <property type="match status" value="1"/>
</dbReference>
<evidence type="ECO:0000256" key="4">
    <source>
        <dbReference type="ARBA" id="ARBA00022475"/>
    </source>
</evidence>
<feature type="transmembrane region" description="Helical" evidence="8">
    <location>
        <begin position="195"/>
        <end position="218"/>
    </location>
</feature>
<feature type="transmembrane region" description="Helical" evidence="8">
    <location>
        <begin position="41"/>
        <end position="58"/>
    </location>
</feature>
<name>A0A7W9BQE6_9SPHN</name>
<dbReference type="Proteomes" id="UP000546701">
    <property type="component" value="Unassembled WGS sequence"/>
</dbReference>
<feature type="transmembrane region" description="Helical" evidence="8">
    <location>
        <begin position="258"/>
        <end position="286"/>
    </location>
</feature>
<dbReference type="AlphaFoldDB" id="A0A7W9BQE6"/>
<keyword evidence="4" id="KW-1003">Cell membrane</keyword>
<keyword evidence="3" id="KW-0813">Transport</keyword>